<dbReference type="Gene3D" id="1.10.3210.10">
    <property type="entry name" value="Hypothetical protein af1432"/>
    <property type="match status" value="1"/>
</dbReference>
<accession>A0A848BAI0</accession>
<name>A0A848BAI0_9FIRM</name>
<feature type="domain" description="HD" evidence="1">
    <location>
        <begin position="46"/>
        <end position="164"/>
    </location>
</feature>
<sequence>MLQRIRQFFRAVTARVNTRDDAFVRAHLPAAAQSLFYAMHRVDQCHAIRVAYTAAQLAARERAALDRALLLRAALLHDVGRRKGDLDLFGKVAAVLLTHFFPRRSRAWAAAGCRLLFVYYEHPAIGARLLERIGMIQEAALVRRHHAAPAATDSRELCLLRAADEAN</sequence>
<dbReference type="InterPro" id="IPR006674">
    <property type="entry name" value="HD_domain"/>
</dbReference>
<proteinExistence type="predicted"/>
<evidence type="ECO:0000313" key="3">
    <source>
        <dbReference type="Proteomes" id="UP000543804"/>
    </source>
</evidence>
<dbReference type="SUPFAM" id="SSF109604">
    <property type="entry name" value="HD-domain/PDEase-like"/>
    <property type="match status" value="1"/>
</dbReference>
<evidence type="ECO:0000259" key="1">
    <source>
        <dbReference type="Pfam" id="PF01966"/>
    </source>
</evidence>
<evidence type="ECO:0000313" key="2">
    <source>
        <dbReference type="EMBL" id="NMD98071.1"/>
    </source>
</evidence>
<dbReference type="AlphaFoldDB" id="A0A848BAI0"/>
<dbReference type="InterPro" id="IPR006675">
    <property type="entry name" value="HDIG_dom"/>
</dbReference>
<reference evidence="2 3" key="1">
    <citation type="submission" date="2020-04" db="EMBL/GenBank/DDBJ databases">
        <authorList>
            <person name="Hitch T.C.A."/>
            <person name="Wylensek D."/>
            <person name="Clavel T."/>
        </authorList>
    </citation>
    <scope>NUCLEOTIDE SEQUENCE [LARGE SCALE GENOMIC DNA]</scope>
    <source>
        <strain evidence="2 3">PG-130-P53-12</strain>
    </source>
</reference>
<dbReference type="Proteomes" id="UP000543804">
    <property type="component" value="Unassembled WGS sequence"/>
</dbReference>
<organism evidence="2 3">
    <name type="scientific">Selenomonas bovis</name>
    <dbReference type="NCBI Taxonomy" id="416586"/>
    <lineage>
        <taxon>Bacteria</taxon>
        <taxon>Bacillati</taxon>
        <taxon>Bacillota</taxon>
        <taxon>Negativicutes</taxon>
        <taxon>Selenomonadales</taxon>
        <taxon>Selenomonadaceae</taxon>
        <taxon>Selenomonas</taxon>
    </lineage>
</organism>
<dbReference type="EMBL" id="JABAFA010000001">
    <property type="protein sequence ID" value="NMD98071.1"/>
    <property type="molecule type" value="Genomic_DNA"/>
</dbReference>
<comment type="caution">
    <text evidence="2">The sequence shown here is derived from an EMBL/GenBank/DDBJ whole genome shotgun (WGS) entry which is preliminary data.</text>
</comment>
<dbReference type="NCBIfam" id="TIGR00277">
    <property type="entry name" value="HDIG"/>
    <property type="match status" value="1"/>
</dbReference>
<gene>
    <name evidence="2" type="ORF">HF878_01035</name>
</gene>
<dbReference type="Pfam" id="PF01966">
    <property type="entry name" value="HD"/>
    <property type="match status" value="1"/>
</dbReference>
<keyword evidence="3" id="KW-1185">Reference proteome</keyword>
<protein>
    <submittedName>
        <fullName evidence="2">HDIG domain-containing protein</fullName>
    </submittedName>
</protein>